<dbReference type="AlphaFoldDB" id="A0A1J3JQS9"/>
<evidence type="ECO:0000313" key="3">
    <source>
        <dbReference type="EMBL" id="JAU94827.1"/>
    </source>
</evidence>
<proteinExistence type="predicted"/>
<dbReference type="EMBL" id="GEVM01011111">
    <property type="protein sequence ID" value="JAU94827.1"/>
    <property type="molecule type" value="Transcribed_RNA"/>
</dbReference>
<organism evidence="3">
    <name type="scientific">Noccaea caerulescens</name>
    <name type="common">Alpine penny-cress</name>
    <name type="synonym">Thlaspi caerulescens</name>
    <dbReference type="NCBI Taxonomy" id="107243"/>
    <lineage>
        <taxon>Eukaryota</taxon>
        <taxon>Viridiplantae</taxon>
        <taxon>Streptophyta</taxon>
        <taxon>Embryophyta</taxon>
        <taxon>Tracheophyta</taxon>
        <taxon>Spermatophyta</taxon>
        <taxon>Magnoliopsida</taxon>
        <taxon>eudicotyledons</taxon>
        <taxon>Gunneridae</taxon>
        <taxon>Pentapetalae</taxon>
        <taxon>rosids</taxon>
        <taxon>malvids</taxon>
        <taxon>Brassicales</taxon>
        <taxon>Brassicaceae</taxon>
        <taxon>Coluteocarpeae</taxon>
        <taxon>Noccaea</taxon>
    </lineage>
</organism>
<reference evidence="3" key="1">
    <citation type="submission" date="2016-07" db="EMBL/GenBank/DDBJ databases">
        <title>De novo transcriptome assembly of four accessions of the metal hyperaccumulator plant Noccaea caerulescens.</title>
        <authorList>
            <person name="Blande D."/>
            <person name="Halimaa P."/>
            <person name="Tervahauta A.I."/>
            <person name="Aarts M.G."/>
            <person name="Karenlampi S.O."/>
        </authorList>
    </citation>
    <scope>NUCLEOTIDE SEQUENCE</scope>
</reference>
<keyword evidence="2" id="KW-1133">Transmembrane helix</keyword>
<evidence type="ECO:0000256" key="2">
    <source>
        <dbReference type="SAM" id="Phobius"/>
    </source>
</evidence>
<feature type="region of interest" description="Disordered" evidence="1">
    <location>
        <begin position="68"/>
        <end position="89"/>
    </location>
</feature>
<protein>
    <submittedName>
        <fullName evidence="3">Uncharacterized protein</fullName>
    </submittedName>
</protein>
<keyword evidence="2" id="KW-0472">Membrane</keyword>
<feature type="compositionally biased region" description="Basic and acidic residues" evidence="1">
    <location>
        <begin position="132"/>
        <end position="143"/>
    </location>
</feature>
<gene>
    <name evidence="3" type="ORF">MP_TR8295_c2_g1_i1_g.26314</name>
</gene>
<feature type="compositionally biased region" description="Polar residues" evidence="1">
    <location>
        <begin position="145"/>
        <end position="154"/>
    </location>
</feature>
<keyword evidence="2" id="KW-0812">Transmembrane</keyword>
<sequence>MHSDNKERNEIRNSKITLRSLSIPITLSHRFLLRFPVYVPPSLSLLFLLRRRRRRRDTDPSWIHLIRGLHPAPAQQNSKPEAPEGVDNARLGSKSACVLNFLPTPQRAWLPLESIEGAVDRRASRTGGGCAETDRRHGLRRDGSGATSASRGER</sequence>
<evidence type="ECO:0000256" key="1">
    <source>
        <dbReference type="SAM" id="MobiDB-lite"/>
    </source>
</evidence>
<feature type="transmembrane region" description="Helical" evidence="2">
    <location>
        <begin position="31"/>
        <end position="49"/>
    </location>
</feature>
<accession>A0A1J3JQS9</accession>
<name>A0A1J3JQS9_NOCCA</name>
<feature type="region of interest" description="Disordered" evidence="1">
    <location>
        <begin position="120"/>
        <end position="154"/>
    </location>
</feature>